<proteinExistence type="predicted"/>
<keyword evidence="2" id="KW-1185">Reference proteome</keyword>
<accession>A0ABM7SMV7</accession>
<dbReference type="EMBL" id="AP024819">
    <property type="protein sequence ID" value="BCZ19506.1"/>
    <property type="molecule type" value="Genomic_DNA"/>
</dbReference>
<evidence type="ECO:0000313" key="1">
    <source>
        <dbReference type="EMBL" id="BCZ19506.1"/>
    </source>
</evidence>
<evidence type="ECO:0000313" key="2">
    <source>
        <dbReference type="Proteomes" id="UP000826146"/>
    </source>
</evidence>
<sequence>MSALAGAPFKLIYLKLAAQDKRTLPQPPPPLDERVAEDSEGFCAAFLGFVEKLRPHFCFGTWQEMAIALGLSESAFLLYLNHLKNNKRPPLKFIRWFGRLVDVDAYFLIEDGGVPAVASPSNIS</sequence>
<protein>
    <submittedName>
        <fullName evidence="1">Uncharacterized protein</fullName>
    </submittedName>
</protein>
<organism evidence="1 2">
    <name type="scientific">Helicobacter gastrofelis</name>
    <dbReference type="NCBI Taxonomy" id="2849642"/>
    <lineage>
        <taxon>Bacteria</taxon>
        <taxon>Pseudomonadati</taxon>
        <taxon>Campylobacterota</taxon>
        <taxon>Epsilonproteobacteria</taxon>
        <taxon>Campylobacterales</taxon>
        <taxon>Helicobacteraceae</taxon>
        <taxon>Helicobacter</taxon>
    </lineage>
</organism>
<dbReference type="RefSeq" id="WP_221271295.1">
    <property type="nucleotide sequence ID" value="NZ_AP024819.1"/>
</dbReference>
<dbReference type="Proteomes" id="UP000826146">
    <property type="component" value="Chromosome"/>
</dbReference>
<gene>
    <name evidence="1" type="ORF">NHP190012_11480</name>
</gene>
<name>A0ABM7SMV7_9HELI</name>
<reference evidence="1 2" key="1">
    <citation type="submission" date="2021-07" db="EMBL/GenBank/DDBJ databases">
        <title>Novel Helicobacter sp. Isolated from a cat.</title>
        <authorList>
            <person name="Rimbara E."/>
            <person name="Suzuki M."/>
        </authorList>
    </citation>
    <scope>NUCLEOTIDE SEQUENCE [LARGE SCALE GENOMIC DNA]</scope>
    <source>
        <strain evidence="2">NHP19-012</strain>
    </source>
</reference>